<dbReference type="EMBL" id="CP001330">
    <property type="protein sequence ID" value="ACO66198.1"/>
    <property type="molecule type" value="Genomic_DNA"/>
</dbReference>
<dbReference type="OMA" id="GHRANRD"/>
<dbReference type="Gene3D" id="2.60.120.590">
    <property type="entry name" value="Alpha-ketoglutarate-dependent dioxygenase AlkB-like"/>
    <property type="match status" value="1"/>
</dbReference>
<feature type="compositionally biased region" description="Gly residues" evidence="2">
    <location>
        <begin position="28"/>
        <end position="40"/>
    </location>
</feature>
<evidence type="ECO:0000256" key="2">
    <source>
        <dbReference type="SAM" id="MobiDB-lite"/>
    </source>
</evidence>
<evidence type="ECO:0000313" key="4">
    <source>
        <dbReference type="EMBL" id="ACO66198.1"/>
    </source>
</evidence>
<name>C1EEA0_MICCC</name>
<accession>C1EEA0</accession>
<dbReference type="AlphaFoldDB" id="C1EEA0"/>
<dbReference type="GeneID" id="8247664"/>
<dbReference type="InterPro" id="IPR037151">
    <property type="entry name" value="AlkB-like_sf"/>
</dbReference>
<dbReference type="GO" id="GO:0070988">
    <property type="term" value="P:demethylation"/>
    <property type="evidence" value="ECO:0007669"/>
    <property type="project" value="InterPro"/>
</dbReference>
<dbReference type="Proteomes" id="UP000002009">
    <property type="component" value="Chromosome 11"/>
</dbReference>
<dbReference type="SUPFAM" id="SSF51197">
    <property type="entry name" value="Clavaminate synthase-like"/>
    <property type="match status" value="1"/>
</dbReference>
<feature type="region of interest" description="Disordered" evidence="2">
    <location>
        <begin position="81"/>
        <end position="129"/>
    </location>
</feature>
<gene>
    <name evidence="4" type="ORF">MICPUN_62550</name>
</gene>
<feature type="region of interest" description="Disordered" evidence="2">
    <location>
        <begin position="18"/>
        <end position="50"/>
    </location>
</feature>
<dbReference type="InterPro" id="IPR032857">
    <property type="entry name" value="ALKBH4"/>
</dbReference>
<protein>
    <recommendedName>
        <fullName evidence="3">Alpha-ketoglutarate-dependent dioxygenase AlkB-like domain-containing protein</fullName>
    </recommendedName>
</protein>
<dbReference type="eggNOG" id="KOG3959">
    <property type="taxonomic scope" value="Eukaryota"/>
</dbReference>
<dbReference type="KEGG" id="mis:MICPUN_62550"/>
<proteinExistence type="inferred from homology"/>
<keyword evidence="5" id="KW-1185">Reference proteome</keyword>
<dbReference type="PANTHER" id="PTHR12463:SF1">
    <property type="entry name" value="2-OXOGLUTARATE AND FE-DEPENDENT OXYGENASE FAMILY PROTEIN"/>
    <property type="match status" value="1"/>
</dbReference>
<dbReference type="PANTHER" id="PTHR12463">
    <property type="entry name" value="OXYGENASE-RELATED"/>
    <property type="match status" value="1"/>
</dbReference>
<reference evidence="4 5" key="1">
    <citation type="journal article" date="2009" name="Science">
        <title>Green evolution and dynamic adaptations revealed by genomes of the marine picoeukaryotes Micromonas.</title>
        <authorList>
            <person name="Worden A.Z."/>
            <person name="Lee J.H."/>
            <person name="Mock T."/>
            <person name="Rouze P."/>
            <person name="Simmons M.P."/>
            <person name="Aerts A.L."/>
            <person name="Allen A.E."/>
            <person name="Cuvelier M.L."/>
            <person name="Derelle E."/>
            <person name="Everett M.V."/>
            <person name="Foulon E."/>
            <person name="Grimwood J."/>
            <person name="Gundlach H."/>
            <person name="Henrissat B."/>
            <person name="Napoli C."/>
            <person name="McDonald S.M."/>
            <person name="Parker M.S."/>
            <person name="Rombauts S."/>
            <person name="Salamov A."/>
            <person name="Von Dassow P."/>
            <person name="Badger J.H."/>
            <person name="Coutinho P.M."/>
            <person name="Demir E."/>
            <person name="Dubchak I."/>
            <person name="Gentemann C."/>
            <person name="Eikrem W."/>
            <person name="Gready J.E."/>
            <person name="John U."/>
            <person name="Lanier W."/>
            <person name="Lindquist E.A."/>
            <person name="Lucas S."/>
            <person name="Mayer K.F."/>
            <person name="Moreau H."/>
            <person name="Not F."/>
            <person name="Otillar R."/>
            <person name="Panaud O."/>
            <person name="Pangilinan J."/>
            <person name="Paulsen I."/>
            <person name="Piegu B."/>
            <person name="Poliakov A."/>
            <person name="Robbens S."/>
            <person name="Schmutz J."/>
            <person name="Toulza E."/>
            <person name="Wyss T."/>
            <person name="Zelensky A."/>
            <person name="Zhou K."/>
            <person name="Armbrust E.V."/>
            <person name="Bhattacharya D."/>
            <person name="Goodenough U.W."/>
            <person name="Van de Peer Y."/>
            <person name="Grigoriev I.V."/>
        </authorList>
    </citation>
    <scope>NUCLEOTIDE SEQUENCE [LARGE SCALE GENOMIC DNA]</scope>
    <source>
        <strain evidence="5">RCC299 / NOUM17</strain>
    </source>
</reference>
<dbReference type="OrthoDB" id="271595at2759"/>
<dbReference type="InterPro" id="IPR027450">
    <property type="entry name" value="AlkB-like"/>
</dbReference>
<dbReference type="RefSeq" id="XP_002504940.1">
    <property type="nucleotide sequence ID" value="XM_002504894.1"/>
</dbReference>
<dbReference type="InParanoid" id="C1EEA0"/>
<dbReference type="Pfam" id="PF13532">
    <property type="entry name" value="2OG-FeII_Oxy_2"/>
    <property type="match status" value="1"/>
</dbReference>
<comment type="similarity">
    <text evidence="1">Belongs to the alkB family.</text>
</comment>
<organism evidence="4 5">
    <name type="scientific">Micromonas commoda (strain RCC299 / NOUM17 / CCMP2709)</name>
    <name type="common">Picoplanktonic green alga</name>
    <dbReference type="NCBI Taxonomy" id="296587"/>
    <lineage>
        <taxon>Eukaryota</taxon>
        <taxon>Viridiplantae</taxon>
        <taxon>Chlorophyta</taxon>
        <taxon>Mamiellophyceae</taxon>
        <taxon>Mamiellales</taxon>
        <taxon>Mamiellaceae</taxon>
        <taxon>Micromonas</taxon>
    </lineage>
</organism>
<evidence type="ECO:0000313" key="5">
    <source>
        <dbReference type="Proteomes" id="UP000002009"/>
    </source>
</evidence>
<dbReference type="GO" id="GO:0016491">
    <property type="term" value="F:oxidoreductase activity"/>
    <property type="evidence" value="ECO:0007669"/>
    <property type="project" value="TreeGrafter"/>
</dbReference>
<sequence>MPKRPDRAQVRIDAFLSPRGGIASTSGGSFGSGVGTAPRGGGHRANRDRAFDGSSFVNCPVCDARVALRLMNDHMDGPTCGIGVGTRDETPRASVPDQEEPAATGEKVSDQTTTKTGELDDDDDDDTKPSALAELMRASATAPTRLPGHHLIPDFITPDEESRLIEYLDRDESDTNPWRPSNFNGKHRGKKWGVEVDLKRRTVAPERRPLPALVRAVADRMPAAHPALRGFVPNEANAIDYDRRGGAELLPHVDDRQMSTDLIVNLSLAGDCVMTYVEDAGRDGRRGGWEGVPAGARRVDVFLPRRSLQVQSGPCRFNFAHSIRNENLRAPRRVSITFRRSQMPRTRTRVRGE</sequence>
<evidence type="ECO:0000259" key="3">
    <source>
        <dbReference type="Pfam" id="PF13532"/>
    </source>
</evidence>
<dbReference type="GO" id="GO:0032451">
    <property type="term" value="F:demethylase activity"/>
    <property type="evidence" value="ECO:0007669"/>
    <property type="project" value="TreeGrafter"/>
</dbReference>
<feature type="domain" description="Alpha-ketoglutarate-dependent dioxygenase AlkB-like" evidence="3">
    <location>
        <begin position="150"/>
        <end position="339"/>
    </location>
</feature>
<evidence type="ECO:0000256" key="1">
    <source>
        <dbReference type="ARBA" id="ARBA00007879"/>
    </source>
</evidence>